<comment type="caution">
    <text evidence="1">The sequence shown here is derived from an EMBL/GenBank/DDBJ whole genome shotgun (WGS) entry which is preliminary data.</text>
</comment>
<dbReference type="InterPro" id="IPR019657">
    <property type="entry name" value="ComFB"/>
</dbReference>
<gene>
    <name evidence="1" type="ORF">IB286_03890</name>
</gene>
<dbReference type="EMBL" id="JACXLD010000001">
    <property type="protein sequence ID" value="MBD2858138.1"/>
    <property type="molecule type" value="Genomic_DNA"/>
</dbReference>
<keyword evidence="2" id="KW-1185">Reference proteome</keyword>
<dbReference type="Proteomes" id="UP000610558">
    <property type="component" value="Unassembled WGS sequence"/>
</dbReference>
<evidence type="ECO:0000313" key="1">
    <source>
        <dbReference type="EMBL" id="MBD2858138.1"/>
    </source>
</evidence>
<dbReference type="AlphaFoldDB" id="A0A927GVJ3"/>
<evidence type="ECO:0000313" key="2">
    <source>
        <dbReference type="Proteomes" id="UP000610558"/>
    </source>
</evidence>
<proteinExistence type="predicted"/>
<organism evidence="1 2">
    <name type="scientific">Spongiibacter pelagi</name>
    <dbReference type="NCBI Taxonomy" id="2760804"/>
    <lineage>
        <taxon>Bacteria</taxon>
        <taxon>Pseudomonadati</taxon>
        <taxon>Pseudomonadota</taxon>
        <taxon>Gammaproteobacteria</taxon>
        <taxon>Cellvibrionales</taxon>
        <taxon>Spongiibacteraceae</taxon>
        <taxon>Spongiibacter</taxon>
    </lineage>
</organism>
<sequence length="93" mass="10758">MIFSDEIENYMEGVVDDEFERLNLANLYDEDYLKDLYCLTMNGLPAKYVRYSLDVKINDTPEARAKLVKQVREAIAKGQAALASDRRQHREAV</sequence>
<dbReference type="Pfam" id="PF10719">
    <property type="entry name" value="ComFB"/>
    <property type="match status" value="1"/>
</dbReference>
<reference evidence="1" key="1">
    <citation type="submission" date="2020-09" db="EMBL/GenBank/DDBJ databases">
        <authorList>
            <person name="Yoon J.-W."/>
        </authorList>
    </citation>
    <scope>NUCLEOTIDE SEQUENCE</scope>
    <source>
        <strain evidence="1">KMU-158</strain>
    </source>
</reference>
<name>A0A927GVJ3_9GAMM</name>
<protein>
    <submittedName>
        <fullName evidence="1">Late competence development ComFB family protein</fullName>
    </submittedName>
</protein>
<accession>A0A927GVJ3</accession>
<dbReference type="RefSeq" id="WP_190762584.1">
    <property type="nucleotide sequence ID" value="NZ_JACXLD010000001.1"/>
</dbReference>